<accession>A0A3P1SFL3</accession>
<reference evidence="2 3" key="1">
    <citation type="submission" date="2018-11" db="EMBL/GenBank/DDBJ databases">
        <title>Genomes From Bacteria Associated with the Canine Oral Cavity: a Test Case for Automated Genome-Based Taxonomic Assignment.</title>
        <authorList>
            <person name="Coil D.A."/>
            <person name="Jospin G."/>
            <person name="Darling A.E."/>
            <person name="Wallis C."/>
            <person name="Davis I.J."/>
            <person name="Harris S."/>
            <person name="Eisen J.A."/>
            <person name="Holcombe L.J."/>
            <person name="O'Flynn C."/>
        </authorList>
    </citation>
    <scope>NUCLEOTIDE SEQUENCE [LARGE SCALE GENOMIC DNA]</scope>
    <source>
        <strain evidence="2 3">OH770</strain>
    </source>
</reference>
<dbReference type="Gene3D" id="3.40.50.300">
    <property type="entry name" value="P-loop containing nucleotide triphosphate hydrolases"/>
    <property type="match status" value="1"/>
</dbReference>
<protein>
    <submittedName>
        <fullName evidence="2">ATP-binding protein</fullName>
    </submittedName>
</protein>
<dbReference type="PANTHER" id="PTHR34301">
    <property type="entry name" value="DNA-BINDING PROTEIN-RELATED"/>
    <property type="match status" value="1"/>
</dbReference>
<evidence type="ECO:0000313" key="2">
    <source>
        <dbReference type="EMBL" id="RRC95720.1"/>
    </source>
</evidence>
<dbReference type="GO" id="GO:0005524">
    <property type="term" value="F:ATP binding"/>
    <property type="evidence" value="ECO:0007669"/>
    <property type="project" value="UniProtKB-KW"/>
</dbReference>
<dbReference type="InterPro" id="IPR027417">
    <property type="entry name" value="P-loop_NTPase"/>
</dbReference>
<dbReference type="AlphaFoldDB" id="A0A3P1SFL3"/>
<dbReference type="InterPro" id="IPR041664">
    <property type="entry name" value="AAA_16"/>
</dbReference>
<dbReference type="PANTHER" id="PTHR34301:SF8">
    <property type="entry name" value="ATPASE DOMAIN-CONTAINING PROTEIN"/>
    <property type="match status" value="1"/>
</dbReference>
<dbReference type="OrthoDB" id="2020141at2"/>
<dbReference type="EMBL" id="RQZF01000003">
    <property type="protein sequence ID" value="RRC95720.1"/>
    <property type="molecule type" value="Genomic_DNA"/>
</dbReference>
<gene>
    <name evidence="2" type="ORF">EII11_04695</name>
</gene>
<feature type="domain" description="Orc1-like AAA ATPase" evidence="1">
    <location>
        <begin position="19"/>
        <end position="200"/>
    </location>
</feature>
<dbReference type="Proteomes" id="UP000280444">
    <property type="component" value="Unassembled WGS sequence"/>
</dbReference>
<keyword evidence="3" id="KW-1185">Reference proteome</keyword>
<name>A0A3P1SFL3_9ACTO</name>
<organism evidence="2 3">
    <name type="scientific">Schaalia canis</name>
    <dbReference type="NCBI Taxonomy" id="100469"/>
    <lineage>
        <taxon>Bacteria</taxon>
        <taxon>Bacillati</taxon>
        <taxon>Actinomycetota</taxon>
        <taxon>Actinomycetes</taxon>
        <taxon>Actinomycetales</taxon>
        <taxon>Actinomycetaceae</taxon>
        <taxon>Schaalia</taxon>
    </lineage>
</organism>
<dbReference type="SUPFAM" id="SSF52540">
    <property type="entry name" value="P-loop containing nucleoside triphosphate hydrolases"/>
    <property type="match status" value="1"/>
</dbReference>
<proteinExistence type="predicted"/>
<evidence type="ECO:0000259" key="1">
    <source>
        <dbReference type="Pfam" id="PF13191"/>
    </source>
</evidence>
<dbReference type="Pfam" id="PF13191">
    <property type="entry name" value="AAA_16"/>
    <property type="match status" value="1"/>
</dbReference>
<evidence type="ECO:0000313" key="3">
    <source>
        <dbReference type="Proteomes" id="UP000280444"/>
    </source>
</evidence>
<comment type="caution">
    <text evidence="2">The sequence shown here is derived from an EMBL/GenBank/DDBJ whole genome shotgun (WGS) entry which is preliminary data.</text>
</comment>
<sequence length="391" mass="43462">MDPALNPYNPGSGLMPPLLAGRSLERERFDTLIARVGMGNLANRGLIFSGLRGVGKTVLLNQLRKQAEQHSWLTVQFEGRREEKGDAGNQVRLADEFERALLRSKNQRIKKASRRLLLGVESFKVQVLGSGIEVSFSSPDQSPVRLEISLMNLVEMLIEPLKGSGKGCALFIDEMQELEPQLLSSLLALQHAAHQEGWPFFIIGAGLPTLPATLSAARSYAERLFDYRVVGPLGAEAAEQALAEPAEKCGARYSGDAMTYLVTEAEGYPFFLQVFGQQIWDIAQEKEFSLRDAEEAVYRGFEHLDQGFFPSRWDRATEKERRYMRAMVNAGQEVMDASDVISTLGGTYSDWSVARASLIKKGAIYAPERGKLAFTVPGMARFIERHEAEEL</sequence>
<keyword evidence="2" id="KW-0067">ATP-binding</keyword>
<keyword evidence="2" id="KW-0547">Nucleotide-binding</keyword>